<keyword evidence="5 8" id="KW-0472">Membrane</keyword>
<dbReference type="Pfam" id="PF00401">
    <property type="entry name" value="ATP-synt_DE"/>
    <property type="match status" value="1"/>
</dbReference>
<evidence type="ECO:0000256" key="5">
    <source>
        <dbReference type="ARBA" id="ARBA00023136"/>
    </source>
</evidence>
<dbReference type="GO" id="GO:0046933">
    <property type="term" value="F:proton-transporting ATP synthase activity, rotational mechanism"/>
    <property type="evidence" value="ECO:0007669"/>
    <property type="project" value="UniProtKB-UniRule"/>
</dbReference>
<dbReference type="GO" id="GO:0005886">
    <property type="term" value="C:plasma membrane"/>
    <property type="evidence" value="ECO:0007669"/>
    <property type="project" value="UniProtKB-SubCell"/>
</dbReference>
<evidence type="ECO:0000256" key="8">
    <source>
        <dbReference type="HAMAP-Rule" id="MF_00530"/>
    </source>
</evidence>
<dbReference type="SUPFAM" id="SSF46604">
    <property type="entry name" value="Epsilon subunit of F1F0-ATP synthase C-terminal domain"/>
    <property type="match status" value="1"/>
</dbReference>
<dbReference type="InterPro" id="IPR001469">
    <property type="entry name" value="ATP_synth_F1_dsu/esu"/>
</dbReference>
<evidence type="ECO:0000256" key="4">
    <source>
        <dbReference type="ARBA" id="ARBA00023065"/>
    </source>
</evidence>
<comment type="subunit">
    <text evidence="8 9">F-type ATPases have 2 components, CF(1) - the catalytic core - and CF(0) - the membrane proton channel. CF(1) has five subunits: alpha(3), beta(3), gamma(1), delta(1), epsilon(1). CF(0) has three main subunits: a, b and c.</text>
</comment>
<keyword evidence="8" id="KW-0375">Hydrogen ion transport</keyword>
<evidence type="ECO:0000313" key="14">
    <source>
        <dbReference type="Proteomes" id="UP000664277"/>
    </source>
</evidence>
<evidence type="ECO:0000256" key="2">
    <source>
        <dbReference type="ARBA" id="ARBA00005712"/>
    </source>
</evidence>
<evidence type="ECO:0000259" key="12">
    <source>
        <dbReference type="Pfam" id="PF02823"/>
    </source>
</evidence>
<protein>
    <recommendedName>
        <fullName evidence="8">ATP synthase epsilon chain</fullName>
    </recommendedName>
    <alternativeName>
        <fullName evidence="8">ATP synthase F1 sector epsilon subunit</fullName>
    </alternativeName>
    <alternativeName>
        <fullName evidence="8">F-ATPase epsilon subunit</fullName>
    </alternativeName>
</protein>
<dbReference type="InterPro" id="IPR020547">
    <property type="entry name" value="ATP_synth_F1_esu_C"/>
</dbReference>
<evidence type="ECO:0000256" key="10">
    <source>
        <dbReference type="SAM" id="Coils"/>
    </source>
</evidence>
<comment type="subcellular location">
    <subcellularLocation>
        <location evidence="1 8">Cell membrane</location>
        <topology evidence="1 8">Peripheral membrane protein</topology>
    </subcellularLocation>
</comment>
<comment type="caution">
    <text evidence="13">The sequence shown here is derived from an EMBL/GenBank/DDBJ whole genome shotgun (WGS) entry which is preliminary data.</text>
</comment>
<dbReference type="SUPFAM" id="SSF51344">
    <property type="entry name" value="Epsilon subunit of F1F0-ATP synthase N-terminal domain"/>
    <property type="match status" value="1"/>
</dbReference>
<comment type="function">
    <text evidence="8">Produces ATP from ADP in the presence of a proton gradient across the membrane.</text>
</comment>
<reference evidence="13" key="1">
    <citation type="submission" date="2021-02" db="EMBL/GenBank/DDBJ databases">
        <title>Genome-Resolved Metagenomics of a Microbial Community Performing Photosynthetic Biological Nutrient Removal.</title>
        <authorList>
            <person name="Mcdaniel E.A."/>
        </authorList>
    </citation>
    <scope>NUCLEOTIDE SEQUENCE</scope>
    <source>
        <strain evidence="13">UWPOB_OBS1</strain>
    </source>
</reference>
<proteinExistence type="inferred from homology"/>
<organism evidence="13 14">
    <name type="scientific">Candidatus Obscuribacter phosphatis</name>
    <dbReference type="NCBI Taxonomy" id="1906157"/>
    <lineage>
        <taxon>Bacteria</taxon>
        <taxon>Bacillati</taxon>
        <taxon>Candidatus Melainabacteria</taxon>
        <taxon>Candidatus Obscuribacterales</taxon>
        <taxon>Candidatus Obscuribacteraceae</taxon>
        <taxon>Candidatus Obscuribacter</taxon>
    </lineage>
</organism>
<evidence type="ECO:0000256" key="1">
    <source>
        <dbReference type="ARBA" id="ARBA00004202"/>
    </source>
</evidence>
<dbReference type="CDD" id="cd12152">
    <property type="entry name" value="F1-ATPase_delta"/>
    <property type="match status" value="1"/>
</dbReference>
<evidence type="ECO:0000256" key="7">
    <source>
        <dbReference type="ARBA" id="ARBA00023310"/>
    </source>
</evidence>
<dbReference type="PANTHER" id="PTHR13822:SF10">
    <property type="entry name" value="ATP SYNTHASE EPSILON CHAIN, CHLOROPLASTIC"/>
    <property type="match status" value="1"/>
</dbReference>
<dbReference type="Proteomes" id="UP000664277">
    <property type="component" value="Unassembled WGS sequence"/>
</dbReference>
<evidence type="ECO:0000256" key="6">
    <source>
        <dbReference type="ARBA" id="ARBA00023196"/>
    </source>
</evidence>
<dbReference type="InterPro" id="IPR036771">
    <property type="entry name" value="ATPsynth_dsu/esu_N"/>
</dbReference>
<feature type="domain" description="ATP synthase epsilon subunit C-terminal" evidence="11">
    <location>
        <begin position="88"/>
        <end position="132"/>
    </location>
</feature>
<sequence>MASTINLKIITPERIVYDQPVEQVTAVSKDGELTILPGHQPLVTTLAIDIMKFKVKGEEEIAAIIGGIMEVGLTEVTVMSDVAEMDVEIDEARAKQAKERAEAEKTQRTDKMDVYVSELALSRAMARLKAAELGKLRKKVNR</sequence>
<dbReference type="AlphaFoldDB" id="A0A8J7P7G8"/>
<keyword evidence="8" id="KW-1003">Cell membrane</keyword>
<keyword evidence="6 8" id="KW-0139">CF(1)</keyword>
<dbReference type="EMBL" id="JAFLCK010000008">
    <property type="protein sequence ID" value="MBN8660139.1"/>
    <property type="molecule type" value="Genomic_DNA"/>
</dbReference>
<evidence type="ECO:0000259" key="11">
    <source>
        <dbReference type="Pfam" id="PF00401"/>
    </source>
</evidence>
<comment type="similarity">
    <text evidence="2 8 9">Belongs to the ATPase epsilon chain family.</text>
</comment>
<dbReference type="GO" id="GO:0005524">
    <property type="term" value="F:ATP binding"/>
    <property type="evidence" value="ECO:0007669"/>
    <property type="project" value="UniProtKB-UniRule"/>
</dbReference>
<evidence type="ECO:0000313" key="13">
    <source>
        <dbReference type="EMBL" id="MBN8660139.1"/>
    </source>
</evidence>
<dbReference type="InterPro" id="IPR020546">
    <property type="entry name" value="ATP_synth_F1_dsu/esu_N"/>
</dbReference>
<keyword evidence="10" id="KW-0175">Coiled coil</keyword>
<keyword evidence="4 8" id="KW-0406">Ion transport</keyword>
<dbReference type="Pfam" id="PF02823">
    <property type="entry name" value="ATP-synt_DE_N"/>
    <property type="match status" value="1"/>
</dbReference>
<evidence type="ECO:0000256" key="3">
    <source>
        <dbReference type="ARBA" id="ARBA00022448"/>
    </source>
</evidence>
<keyword evidence="7 8" id="KW-0066">ATP synthesis</keyword>
<dbReference type="InterPro" id="IPR036794">
    <property type="entry name" value="ATP_F1_dsu/esu_C_sf"/>
</dbReference>
<dbReference type="HAMAP" id="MF_00530">
    <property type="entry name" value="ATP_synth_epsil_bac"/>
    <property type="match status" value="1"/>
</dbReference>
<dbReference type="GO" id="GO:0045259">
    <property type="term" value="C:proton-transporting ATP synthase complex"/>
    <property type="evidence" value="ECO:0007669"/>
    <property type="project" value="UniProtKB-KW"/>
</dbReference>
<keyword evidence="3 8" id="KW-0813">Transport</keyword>
<gene>
    <name evidence="8 13" type="primary">atpC</name>
    <name evidence="13" type="ORF">J0M35_07230</name>
</gene>
<accession>A0A8J7P7G8</accession>
<dbReference type="NCBIfam" id="TIGR01216">
    <property type="entry name" value="ATP_synt_epsi"/>
    <property type="match status" value="1"/>
</dbReference>
<dbReference type="Gene3D" id="1.20.5.440">
    <property type="entry name" value="ATP synthase delta/epsilon subunit, C-terminal domain"/>
    <property type="match status" value="1"/>
</dbReference>
<dbReference type="PANTHER" id="PTHR13822">
    <property type="entry name" value="ATP SYNTHASE DELTA/EPSILON CHAIN"/>
    <property type="match status" value="1"/>
</dbReference>
<evidence type="ECO:0000256" key="9">
    <source>
        <dbReference type="RuleBase" id="RU003656"/>
    </source>
</evidence>
<feature type="coiled-coil region" evidence="10">
    <location>
        <begin position="82"/>
        <end position="109"/>
    </location>
</feature>
<name>A0A8J7P7G8_9BACT</name>
<feature type="domain" description="ATP synthase F1 complex delta/epsilon subunit N-terminal" evidence="12">
    <location>
        <begin position="6"/>
        <end position="83"/>
    </location>
</feature>
<dbReference type="Gene3D" id="2.60.15.10">
    <property type="entry name" value="F0F1 ATP synthase delta/epsilon subunit, N-terminal"/>
    <property type="match status" value="1"/>
</dbReference>